<evidence type="ECO:0000256" key="5">
    <source>
        <dbReference type="ARBA" id="ARBA00023139"/>
    </source>
</evidence>
<keyword evidence="6 9" id="KW-0449">Lipoprotein</keyword>
<evidence type="ECO:0000256" key="1">
    <source>
        <dbReference type="ARBA" id="ARBA00004196"/>
    </source>
</evidence>
<dbReference type="CDD" id="cd16334">
    <property type="entry name" value="LppX-like"/>
    <property type="match status" value="1"/>
</dbReference>
<dbReference type="AlphaFoldDB" id="A0A848KCP1"/>
<evidence type="ECO:0000256" key="8">
    <source>
        <dbReference type="SAM" id="SignalP"/>
    </source>
</evidence>
<keyword evidence="4 8" id="KW-0732">Signal</keyword>
<feature type="chain" id="PRO_5039292842" evidence="8">
    <location>
        <begin position="23"/>
        <end position="275"/>
    </location>
</feature>
<sequence>MSAHFSRRLRLGPVMTAAAVFAVFVAGCSTEDKSSSSSSDSTSKAGTTSASSADTPDAASIIAESSKTTQTLQAVHLILAVNNVPNLPVEAVNADVTNQPVGAGAAEGTAKVRTQPDAPFVEAKFVVVDKTIYAQTDPTGKYTNLGPAEKIYDPGVILDKDKGLANLIGKVQNPKVEGKETVDGVATVKVTGTVDAAVVDPIVPKSGDGGGQLPITLYIADVAPPTTSGTQLPSDSASPGTGPNLVKTVIKKGDGTITISLSKWAVPVTVTKPAE</sequence>
<dbReference type="PROSITE" id="PS51257">
    <property type="entry name" value="PROKAR_LIPOPROTEIN"/>
    <property type="match status" value="1"/>
</dbReference>
<dbReference type="SUPFAM" id="SSF89392">
    <property type="entry name" value="Prokaryotic lipoproteins and lipoprotein localization factors"/>
    <property type="match status" value="1"/>
</dbReference>
<keyword evidence="10" id="KW-1185">Reference proteome</keyword>
<gene>
    <name evidence="9" type="ORF">FGL95_10580</name>
</gene>
<protein>
    <submittedName>
        <fullName evidence="9">LppX_LprAFG lipoprotein</fullName>
    </submittedName>
</protein>
<organism evidence="9 10">
    <name type="scientific">Antrihabitans stalactiti</name>
    <dbReference type="NCBI Taxonomy" id="2584121"/>
    <lineage>
        <taxon>Bacteria</taxon>
        <taxon>Bacillati</taxon>
        <taxon>Actinomycetota</taxon>
        <taxon>Actinomycetes</taxon>
        <taxon>Mycobacteriales</taxon>
        <taxon>Nocardiaceae</taxon>
        <taxon>Antrihabitans</taxon>
    </lineage>
</organism>
<name>A0A848KCP1_9NOCA</name>
<comment type="subcellular location">
    <subcellularLocation>
        <location evidence="1">Cell envelope</location>
    </subcellularLocation>
</comment>
<dbReference type="GO" id="GO:0030313">
    <property type="term" value="C:cell envelope"/>
    <property type="evidence" value="ECO:0007669"/>
    <property type="project" value="UniProtKB-SubCell"/>
</dbReference>
<comment type="similarity">
    <text evidence="2">Belongs to the LppX/LprAFG lipoprotein family.</text>
</comment>
<proteinExistence type="inferred from homology"/>
<dbReference type="Pfam" id="PF07161">
    <property type="entry name" value="LppX_LprAFG"/>
    <property type="match status" value="1"/>
</dbReference>
<feature type="compositionally biased region" description="Low complexity" evidence="7">
    <location>
        <begin position="35"/>
        <end position="56"/>
    </location>
</feature>
<evidence type="ECO:0000256" key="7">
    <source>
        <dbReference type="SAM" id="MobiDB-lite"/>
    </source>
</evidence>
<reference evidence="9 10" key="2">
    <citation type="submission" date="2020-06" db="EMBL/GenBank/DDBJ databases">
        <title>Antribacter stalactiti gen. nov., sp. nov., a new member of the family Nacardiaceae isolated from a cave.</title>
        <authorList>
            <person name="Kim I.S."/>
        </authorList>
    </citation>
    <scope>NUCLEOTIDE SEQUENCE [LARGE SCALE GENOMIC DNA]</scope>
    <source>
        <strain evidence="9 10">YC2-7</strain>
    </source>
</reference>
<keyword evidence="5" id="KW-0564">Palmitate</keyword>
<dbReference type="EMBL" id="VCQU01000003">
    <property type="protein sequence ID" value="NMN95476.1"/>
    <property type="molecule type" value="Genomic_DNA"/>
</dbReference>
<accession>A0A848KCP1</accession>
<dbReference type="InterPro" id="IPR009830">
    <property type="entry name" value="LppX/LprAFG"/>
</dbReference>
<dbReference type="InterPro" id="IPR029046">
    <property type="entry name" value="LolA/LolB/LppX"/>
</dbReference>
<feature type="region of interest" description="Disordered" evidence="7">
    <location>
        <begin position="30"/>
        <end position="56"/>
    </location>
</feature>
<keyword evidence="3" id="KW-0472">Membrane</keyword>
<feature type="signal peptide" evidence="8">
    <location>
        <begin position="1"/>
        <end position="22"/>
    </location>
</feature>
<reference evidence="9 10" key="1">
    <citation type="submission" date="2019-05" db="EMBL/GenBank/DDBJ databases">
        <authorList>
            <person name="Lee S.D."/>
        </authorList>
    </citation>
    <scope>NUCLEOTIDE SEQUENCE [LARGE SCALE GENOMIC DNA]</scope>
    <source>
        <strain evidence="9 10">YC2-7</strain>
    </source>
</reference>
<evidence type="ECO:0000256" key="3">
    <source>
        <dbReference type="ARBA" id="ARBA00022475"/>
    </source>
</evidence>
<evidence type="ECO:0000313" key="9">
    <source>
        <dbReference type="EMBL" id="NMN95476.1"/>
    </source>
</evidence>
<evidence type="ECO:0000256" key="6">
    <source>
        <dbReference type="ARBA" id="ARBA00023288"/>
    </source>
</evidence>
<evidence type="ECO:0000256" key="2">
    <source>
        <dbReference type="ARBA" id="ARBA00009194"/>
    </source>
</evidence>
<dbReference type="Proteomes" id="UP000535543">
    <property type="component" value="Unassembled WGS sequence"/>
</dbReference>
<keyword evidence="3" id="KW-1003">Cell membrane</keyword>
<evidence type="ECO:0000256" key="4">
    <source>
        <dbReference type="ARBA" id="ARBA00022729"/>
    </source>
</evidence>
<dbReference type="Gene3D" id="2.50.20.20">
    <property type="match status" value="1"/>
</dbReference>
<dbReference type="RefSeq" id="WP_169586384.1">
    <property type="nucleotide sequence ID" value="NZ_VCQU01000003.1"/>
</dbReference>
<comment type="caution">
    <text evidence="9">The sequence shown here is derived from an EMBL/GenBank/DDBJ whole genome shotgun (WGS) entry which is preliminary data.</text>
</comment>
<evidence type="ECO:0000313" key="10">
    <source>
        <dbReference type="Proteomes" id="UP000535543"/>
    </source>
</evidence>